<name>A0ABU8U433_9ACTN</name>
<evidence type="ECO:0000313" key="2">
    <source>
        <dbReference type="Proteomes" id="UP001382904"/>
    </source>
</evidence>
<dbReference type="Proteomes" id="UP001382904">
    <property type="component" value="Unassembled WGS sequence"/>
</dbReference>
<keyword evidence="2" id="KW-1185">Reference proteome</keyword>
<proteinExistence type="predicted"/>
<reference evidence="1 2" key="1">
    <citation type="submission" date="2024-03" db="EMBL/GenBank/DDBJ databases">
        <title>Novel Streptomyces species of biotechnological and ecological value are a feature of Machair soil.</title>
        <authorList>
            <person name="Prole J.R."/>
            <person name="Goodfellow M."/>
            <person name="Allenby N."/>
            <person name="Ward A.C."/>
        </authorList>
    </citation>
    <scope>NUCLEOTIDE SEQUENCE [LARGE SCALE GENOMIC DNA]</scope>
    <source>
        <strain evidence="1 2">MS1.HAVA.3</strain>
    </source>
</reference>
<evidence type="ECO:0000313" key="1">
    <source>
        <dbReference type="EMBL" id="MEJ8642642.1"/>
    </source>
</evidence>
<dbReference type="EMBL" id="JBBKAM010000002">
    <property type="protein sequence ID" value="MEJ8642642.1"/>
    <property type="molecule type" value="Genomic_DNA"/>
</dbReference>
<dbReference type="Gene3D" id="3.40.50.1820">
    <property type="entry name" value="alpha/beta hydrolase"/>
    <property type="match status" value="1"/>
</dbReference>
<gene>
    <name evidence="1" type="ORF">WKI68_17045</name>
</gene>
<organism evidence="1 2">
    <name type="scientific">Streptomyces caledonius</name>
    <dbReference type="NCBI Taxonomy" id="3134107"/>
    <lineage>
        <taxon>Bacteria</taxon>
        <taxon>Bacillati</taxon>
        <taxon>Actinomycetota</taxon>
        <taxon>Actinomycetes</taxon>
        <taxon>Kitasatosporales</taxon>
        <taxon>Streptomycetaceae</taxon>
        <taxon>Streptomyces</taxon>
    </lineage>
</organism>
<protein>
    <recommendedName>
        <fullName evidence="3">Xaa-Pro dipeptidyl-peptidase-like domain-containing protein</fullName>
    </recommendedName>
</protein>
<accession>A0ABU8U433</accession>
<evidence type="ECO:0008006" key="3">
    <source>
        <dbReference type="Google" id="ProtNLM"/>
    </source>
</evidence>
<sequence>MPTGPAAQFVRTNRLPDGTQIAKTTLTGKKSGFTGDVWVWVPKEYDDPKYAKSGFPVLISLPGGRGYPTNYWGRAPPSASRRP</sequence>
<dbReference type="InterPro" id="IPR029058">
    <property type="entry name" value="AB_hydrolase_fold"/>
</dbReference>
<comment type="caution">
    <text evidence="1">The sequence shown here is derived from an EMBL/GenBank/DDBJ whole genome shotgun (WGS) entry which is preliminary data.</text>
</comment>